<gene>
    <name evidence="2" type="primary">WBGene00279177</name>
</gene>
<keyword evidence="1" id="KW-0472">Membrane</keyword>
<evidence type="ECO:0000256" key="1">
    <source>
        <dbReference type="SAM" id="Phobius"/>
    </source>
</evidence>
<proteinExistence type="predicted"/>
<dbReference type="AlphaFoldDB" id="A0A8R1UWU5"/>
<reference evidence="2" key="2">
    <citation type="submission" date="2022-06" db="UniProtKB">
        <authorList>
            <consortium name="EnsemblMetazoa"/>
        </authorList>
    </citation>
    <scope>IDENTIFICATION</scope>
    <source>
        <strain evidence="2">PS312</strain>
    </source>
</reference>
<dbReference type="PANTHER" id="PTHR31562">
    <property type="entry name" value="PROTEIN CBG18972"/>
    <property type="match status" value="1"/>
</dbReference>
<dbReference type="Gene3D" id="3.90.550.10">
    <property type="entry name" value="Spore Coat Polysaccharide Biosynthesis Protein SpsA, Chain A"/>
    <property type="match status" value="1"/>
</dbReference>
<organism evidence="2 3">
    <name type="scientific">Pristionchus pacificus</name>
    <name type="common">Parasitic nematode worm</name>
    <dbReference type="NCBI Taxonomy" id="54126"/>
    <lineage>
        <taxon>Eukaryota</taxon>
        <taxon>Metazoa</taxon>
        <taxon>Ecdysozoa</taxon>
        <taxon>Nematoda</taxon>
        <taxon>Chromadorea</taxon>
        <taxon>Rhabditida</taxon>
        <taxon>Rhabditina</taxon>
        <taxon>Diplogasteromorpha</taxon>
        <taxon>Diplogasteroidea</taxon>
        <taxon>Neodiplogasteridae</taxon>
        <taxon>Pristionchus</taxon>
    </lineage>
</organism>
<dbReference type="InterPro" id="IPR004988">
    <property type="entry name" value="DUF273"/>
</dbReference>
<protein>
    <submittedName>
        <fullName evidence="2">Uncharacterized protein</fullName>
    </submittedName>
</protein>
<dbReference type="Pfam" id="PF03314">
    <property type="entry name" value="DUF273"/>
    <property type="match status" value="1"/>
</dbReference>
<name>A0A8R1UWU5_PRIPA</name>
<dbReference type="Proteomes" id="UP000005239">
    <property type="component" value="Unassembled WGS sequence"/>
</dbReference>
<dbReference type="EnsemblMetazoa" id="PPA40808.1">
    <property type="protein sequence ID" value="PPA40808.1"/>
    <property type="gene ID" value="WBGene00279177"/>
</dbReference>
<keyword evidence="1" id="KW-1133">Transmembrane helix</keyword>
<dbReference type="PANTHER" id="PTHR31562:SF9">
    <property type="entry name" value="GLYCOSYLTRANSFERASE FAMILY 8 PROTEIN"/>
    <property type="match status" value="1"/>
</dbReference>
<feature type="transmembrane region" description="Helical" evidence="1">
    <location>
        <begin position="12"/>
        <end position="30"/>
    </location>
</feature>
<keyword evidence="1" id="KW-0812">Transmembrane</keyword>
<sequence>MNSRARQRKNLYPFVVLICAIVYLIVKYSSKAILIETYNIIPSARSNTSLEINIVIVLTKGSDTNEYATALNTLECYSALHGYRLIIEHDDRFPECSIHMDKFFRRHCHTHKMMTEELPEDSWIFFIDADNGIANPQRLIDDLIEPDYDIYLYNRFFNWEMAAQYLIKNNERGRDWLRQWSEYEFKTPASTHGSDNGALHVLMMNYLAPEKLHSSGLAKECLSIWDRSGHIGHLFNMESCVRMVIGERTYFPAQRVKIFPKTISFARDLWQLYSHWSTDDFILHAVKERYFKPSSLDYLARRFENLRSALEDPSNDVLLPSPLNDISSCDSVFPLLNKLNIDKCRNGTETWIMDTRFKISEKLHRQMLEEMSDRILKEQVRNIYICAELI</sequence>
<reference evidence="3" key="1">
    <citation type="journal article" date="2008" name="Nat. Genet.">
        <title>The Pristionchus pacificus genome provides a unique perspective on nematode lifestyle and parasitism.</title>
        <authorList>
            <person name="Dieterich C."/>
            <person name="Clifton S.W."/>
            <person name="Schuster L.N."/>
            <person name="Chinwalla A."/>
            <person name="Delehaunty K."/>
            <person name="Dinkelacker I."/>
            <person name="Fulton L."/>
            <person name="Fulton R."/>
            <person name="Godfrey J."/>
            <person name="Minx P."/>
            <person name="Mitreva M."/>
            <person name="Roeseler W."/>
            <person name="Tian H."/>
            <person name="Witte H."/>
            <person name="Yang S.P."/>
            <person name="Wilson R.K."/>
            <person name="Sommer R.J."/>
        </authorList>
    </citation>
    <scope>NUCLEOTIDE SEQUENCE [LARGE SCALE GENOMIC DNA]</scope>
    <source>
        <strain evidence="3">PS312</strain>
    </source>
</reference>
<evidence type="ECO:0000313" key="2">
    <source>
        <dbReference type="EnsemblMetazoa" id="PPA40808.1"/>
    </source>
</evidence>
<accession>A0A8R1UWU5</accession>
<dbReference type="InterPro" id="IPR029044">
    <property type="entry name" value="Nucleotide-diphossugar_trans"/>
</dbReference>
<evidence type="ECO:0000313" key="3">
    <source>
        <dbReference type="Proteomes" id="UP000005239"/>
    </source>
</evidence>
<keyword evidence="3" id="KW-1185">Reference proteome</keyword>